<organism evidence="1 2">
    <name type="scientific">Cochliobolus sativus (strain ND90Pr / ATCC 201652)</name>
    <name type="common">Common root rot and spot blotch fungus</name>
    <name type="synonym">Bipolaris sorokiniana</name>
    <dbReference type="NCBI Taxonomy" id="665912"/>
    <lineage>
        <taxon>Eukaryota</taxon>
        <taxon>Fungi</taxon>
        <taxon>Dikarya</taxon>
        <taxon>Ascomycota</taxon>
        <taxon>Pezizomycotina</taxon>
        <taxon>Dothideomycetes</taxon>
        <taxon>Pleosporomycetidae</taxon>
        <taxon>Pleosporales</taxon>
        <taxon>Pleosporineae</taxon>
        <taxon>Pleosporaceae</taxon>
        <taxon>Bipolaris</taxon>
    </lineage>
</organism>
<dbReference type="InterPro" id="IPR038883">
    <property type="entry name" value="AN11006-like"/>
</dbReference>
<evidence type="ECO:0000313" key="1">
    <source>
        <dbReference type="EMBL" id="EMD66058.1"/>
    </source>
</evidence>
<dbReference type="OrthoDB" id="5272396at2759"/>
<accession>M2SFP0</accession>
<gene>
    <name evidence="1" type="ORF">COCSADRAFT_294447</name>
</gene>
<reference evidence="2" key="2">
    <citation type="journal article" date="2013" name="PLoS Genet.">
        <title>Comparative genome structure, secondary metabolite, and effector coding capacity across Cochliobolus pathogens.</title>
        <authorList>
            <person name="Condon B.J."/>
            <person name="Leng Y."/>
            <person name="Wu D."/>
            <person name="Bushley K.E."/>
            <person name="Ohm R.A."/>
            <person name="Otillar R."/>
            <person name="Martin J."/>
            <person name="Schackwitz W."/>
            <person name="Grimwood J."/>
            <person name="MohdZainudin N."/>
            <person name="Xue C."/>
            <person name="Wang R."/>
            <person name="Manning V.A."/>
            <person name="Dhillon B."/>
            <person name="Tu Z.J."/>
            <person name="Steffenson B.J."/>
            <person name="Salamov A."/>
            <person name="Sun H."/>
            <person name="Lowry S."/>
            <person name="LaButti K."/>
            <person name="Han J."/>
            <person name="Copeland A."/>
            <person name="Lindquist E."/>
            <person name="Barry K."/>
            <person name="Schmutz J."/>
            <person name="Baker S.E."/>
            <person name="Ciuffetti L.M."/>
            <person name="Grigoriev I.V."/>
            <person name="Zhong S."/>
            <person name="Turgeon B.G."/>
        </authorList>
    </citation>
    <scope>NUCLEOTIDE SEQUENCE [LARGE SCALE GENOMIC DNA]</scope>
    <source>
        <strain evidence="2">ND90Pr / ATCC 201652</strain>
    </source>
</reference>
<dbReference type="AlphaFoldDB" id="M2SFP0"/>
<sequence>MFPLMRLPTELRTEIYTYALLPSDHMISRGTLPHIGSLRYRYSGLLKLLTERCNTRLVGCKDYECRHRSMQHEHTIKAMRADEFAFGLFLTSKQVSYDASKIFFGETHFVFESRFDLHVFLQANKHAKLVKSLTFNGRKSYGPHSRQVKARFTTWKLRSESSWGPTVSASIRELAEHCPELAYIELLDNRGCDSA</sequence>
<dbReference type="PANTHER" id="PTHR42085:SF1">
    <property type="entry name" value="F-BOX DOMAIN-CONTAINING PROTEIN"/>
    <property type="match status" value="1"/>
</dbReference>
<dbReference type="RefSeq" id="XP_007697651.1">
    <property type="nucleotide sequence ID" value="XM_007699461.1"/>
</dbReference>
<name>M2SFP0_COCSN</name>
<keyword evidence="2" id="KW-1185">Reference proteome</keyword>
<dbReference type="EMBL" id="KB445640">
    <property type="protein sequence ID" value="EMD66058.1"/>
    <property type="molecule type" value="Genomic_DNA"/>
</dbReference>
<reference evidence="1 2" key="1">
    <citation type="journal article" date="2012" name="PLoS Pathog.">
        <title>Diverse lifestyles and strategies of plant pathogenesis encoded in the genomes of eighteen Dothideomycetes fungi.</title>
        <authorList>
            <person name="Ohm R.A."/>
            <person name="Feau N."/>
            <person name="Henrissat B."/>
            <person name="Schoch C.L."/>
            <person name="Horwitz B.A."/>
            <person name="Barry K.W."/>
            <person name="Condon B.J."/>
            <person name="Copeland A.C."/>
            <person name="Dhillon B."/>
            <person name="Glaser F."/>
            <person name="Hesse C.N."/>
            <person name="Kosti I."/>
            <person name="LaButti K."/>
            <person name="Lindquist E.A."/>
            <person name="Lucas S."/>
            <person name="Salamov A.A."/>
            <person name="Bradshaw R.E."/>
            <person name="Ciuffetti L."/>
            <person name="Hamelin R.C."/>
            <person name="Kema G.H.J."/>
            <person name="Lawrence C."/>
            <person name="Scott J.A."/>
            <person name="Spatafora J.W."/>
            <person name="Turgeon B.G."/>
            <person name="de Wit P.J.G.M."/>
            <person name="Zhong S."/>
            <person name="Goodwin S.B."/>
            <person name="Grigoriev I.V."/>
        </authorList>
    </citation>
    <scope>NUCLEOTIDE SEQUENCE [LARGE SCALE GENOMIC DNA]</scope>
    <source>
        <strain evidence="2">ND90Pr / ATCC 201652</strain>
    </source>
</reference>
<evidence type="ECO:0008006" key="3">
    <source>
        <dbReference type="Google" id="ProtNLM"/>
    </source>
</evidence>
<dbReference type="KEGG" id="bsc:COCSADRAFT_294447"/>
<proteinExistence type="predicted"/>
<dbReference type="PANTHER" id="PTHR42085">
    <property type="entry name" value="F-BOX DOMAIN-CONTAINING PROTEIN"/>
    <property type="match status" value="1"/>
</dbReference>
<protein>
    <recommendedName>
        <fullName evidence="3">F-box domain-containing protein</fullName>
    </recommendedName>
</protein>
<dbReference type="Proteomes" id="UP000016934">
    <property type="component" value="Unassembled WGS sequence"/>
</dbReference>
<dbReference type="HOGENOM" id="CLU_1396188_0_0_1"/>
<evidence type="ECO:0000313" key="2">
    <source>
        <dbReference type="Proteomes" id="UP000016934"/>
    </source>
</evidence>
<dbReference type="GeneID" id="19136047"/>